<dbReference type="EMBL" id="SRRH01000378">
    <property type="protein sequence ID" value="KAG6290024.1"/>
    <property type="molecule type" value="Genomic_DNA"/>
</dbReference>
<reference evidence="1 2" key="1">
    <citation type="journal article" date="2020" name="bioRxiv">
        <title>Whole genome comparisons of ergot fungi reveals the divergence and evolution of species within the genus Claviceps are the result of varying mechanisms driving genome evolution and host range expansion.</title>
        <authorList>
            <person name="Wyka S.A."/>
            <person name="Mondo S.J."/>
            <person name="Liu M."/>
            <person name="Dettman J."/>
            <person name="Nalam V."/>
            <person name="Broders K.D."/>
        </authorList>
    </citation>
    <scope>NUCLEOTIDE SEQUENCE [LARGE SCALE GENOMIC DNA]</scope>
    <source>
        <strain evidence="1 2">Clav52</strain>
    </source>
</reference>
<gene>
    <name evidence="1" type="ORF">E4U09_004625</name>
</gene>
<protein>
    <submittedName>
        <fullName evidence="1">Uncharacterized protein</fullName>
    </submittedName>
</protein>
<evidence type="ECO:0000313" key="2">
    <source>
        <dbReference type="Proteomes" id="UP000707071"/>
    </source>
</evidence>
<dbReference type="AlphaFoldDB" id="A0A9P7TZN3"/>
<proteinExistence type="predicted"/>
<comment type="caution">
    <text evidence="1">The sequence shown here is derived from an EMBL/GenBank/DDBJ whole genome shotgun (WGS) entry which is preliminary data.</text>
</comment>
<sequence length="101" mass="12088">MFKSCHTAITSKLKSDSAFVGNYEQRWFYINETLLMKVWRRVALEYNDGSAVNYNPAHFLEYLLERIYSDAGAADRTRIELNSVKQKAKEWFENYRMRFED</sequence>
<evidence type="ECO:0000313" key="1">
    <source>
        <dbReference type="EMBL" id="KAG6290024.1"/>
    </source>
</evidence>
<name>A0A9P7TZN3_9HYPO</name>
<keyword evidence="2" id="KW-1185">Reference proteome</keyword>
<organism evidence="1 2">
    <name type="scientific">Claviceps aff. purpurea</name>
    <dbReference type="NCBI Taxonomy" id="1967640"/>
    <lineage>
        <taxon>Eukaryota</taxon>
        <taxon>Fungi</taxon>
        <taxon>Dikarya</taxon>
        <taxon>Ascomycota</taxon>
        <taxon>Pezizomycotina</taxon>
        <taxon>Sordariomycetes</taxon>
        <taxon>Hypocreomycetidae</taxon>
        <taxon>Hypocreales</taxon>
        <taxon>Clavicipitaceae</taxon>
        <taxon>Claviceps</taxon>
    </lineage>
</organism>
<accession>A0A9P7TZN3</accession>
<dbReference type="Proteomes" id="UP000707071">
    <property type="component" value="Unassembled WGS sequence"/>
</dbReference>